<evidence type="ECO:0000313" key="2">
    <source>
        <dbReference type="EMBL" id="KAJ8567871.1"/>
    </source>
</evidence>
<keyword evidence="3" id="KW-1185">Reference proteome</keyword>
<proteinExistence type="predicted"/>
<evidence type="ECO:0000313" key="3">
    <source>
        <dbReference type="Proteomes" id="UP001152561"/>
    </source>
</evidence>
<evidence type="ECO:0000256" key="1">
    <source>
        <dbReference type="SAM" id="MobiDB-lite"/>
    </source>
</evidence>
<accession>A0A9Q1RR92</accession>
<protein>
    <submittedName>
        <fullName evidence="2">Uncharacterized protein</fullName>
    </submittedName>
</protein>
<dbReference type="EMBL" id="JAJAGQ010000003">
    <property type="protein sequence ID" value="KAJ8567871.1"/>
    <property type="molecule type" value="Genomic_DNA"/>
</dbReference>
<name>A0A9Q1RR92_9SOLA</name>
<dbReference type="Proteomes" id="UP001152561">
    <property type="component" value="Unassembled WGS sequence"/>
</dbReference>
<comment type="caution">
    <text evidence="2">The sequence shown here is derived from an EMBL/GenBank/DDBJ whole genome shotgun (WGS) entry which is preliminary data.</text>
</comment>
<feature type="compositionally biased region" description="Basic and acidic residues" evidence="1">
    <location>
        <begin position="101"/>
        <end position="129"/>
    </location>
</feature>
<dbReference type="AlphaFoldDB" id="A0A9Q1RR92"/>
<dbReference type="OrthoDB" id="1319599at2759"/>
<organism evidence="2 3">
    <name type="scientific">Anisodus acutangulus</name>
    <dbReference type="NCBI Taxonomy" id="402998"/>
    <lineage>
        <taxon>Eukaryota</taxon>
        <taxon>Viridiplantae</taxon>
        <taxon>Streptophyta</taxon>
        <taxon>Embryophyta</taxon>
        <taxon>Tracheophyta</taxon>
        <taxon>Spermatophyta</taxon>
        <taxon>Magnoliopsida</taxon>
        <taxon>eudicotyledons</taxon>
        <taxon>Gunneridae</taxon>
        <taxon>Pentapetalae</taxon>
        <taxon>asterids</taxon>
        <taxon>lamiids</taxon>
        <taxon>Solanales</taxon>
        <taxon>Solanaceae</taxon>
        <taxon>Solanoideae</taxon>
        <taxon>Hyoscyameae</taxon>
        <taxon>Anisodus</taxon>
    </lineage>
</organism>
<sequence length="129" mass="13362">MVITEEVVEEKVAAAMEVVVALVEWRVDTPGISPGGREGGSGSCGSGNCNQPGFPRWIPTPGVGGPGGGCNCPTQPAPNFACPYGCAPPPGTGCFFGNTKQSDKENQNAGDHENGNREESLSSNFEKYD</sequence>
<reference evidence="3" key="1">
    <citation type="journal article" date="2023" name="Proc. Natl. Acad. Sci. U.S.A.">
        <title>Genomic and structural basis for evolution of tropane alkaloid biosynthesis.</title>
        <authorList>
            <person name="Wanga Y.-J."/>
            <person name="Taina T."/>
            <person name="Yua J.-Y."/>
            <person name="Lia J."/>
            <person name="Xua B."/>
            <person name="Chenc J."/>
            <person name="D'Auriad J.C."/>
            <person name="Huanga J.-P."/>
            <person name="Huanga S.-X."/>
        </authorList>
    </citation>
    <scope>NUCLEOTIDE SEQUENCE [LARGE SCALE GENOMIC DNA]</scope>
    <source>
        <strain evidence="3">cv. KIB-2019</strain>
    </source>
</reference>
<feature type="region of interest" description="Disordered" evidence="1">
    <location>
        <begin position="95"/>
        <end position="129"/>
    </location>
</feature>
<gene>
    <name evidence="2" type="ORF">K7X08_020593</name>
</gene>